<reference evidence="2 3" key="1">
    <citation type="submission" date="2024-04" db="EMBL/GenBank/DDBJ databases">
        <title>Tritrichomonas musculus Genome.</title>
        <authorList>
            <person name="Alves-Ferreira E."/>
            <person name="Grigg M."/>
            <person name="Lorenzi H."/>
            <person name="Galac M."/>
        </authorList>
    </citation>
    <scope>NUCLEOTIDE SEQUENCE [LARGE SCALE GENOMIC DNA]</scope>
    <source>
        <strain evidence="2 3">EAF2021</strain>
    </source>
</reference>
<feature type="coiled-coil region" evidence="1">
    <location>
        <begin position="56"/>
        <end position="156"/>
    </location>
</feature>
<feature type="coiled-coil region" evidence="1">
    <location>
        <begin position="227"/>
        <end position="286"/>
    </location>
</feature>
<organism evidence="2 3">
    <name type="scientific">Tritrichomonas musculus</name>
    <dbReference type="NCBI Taxonomy" id="1915356"/>
    <lineage>
        <taxon>Eukaryota</taxon>
        <taxon>Metamonada</taxon>
        <taxon>Parabasalia</taxon>
        <taxon>Tritrichomonadida</taxon>
        <taxon>Tritrichomonadidae</taxon>
        <taxon>Tritrichomonas</taxon>
    </lineage>
</organism>
<keyword evidence="1" id="KW-0175">Coiled coil</keyword>
<comment type="caution">
    <text evidence="2">The sequence shown here is derived from an EMBL/GenBank/DDBJ whole genome shotgun (WGS) entry which is preliminary data.</text>
</comment>
<feature type="coiled-coil region" evidence="1">
    <location>
        <begin position="515"/>
        <end position="542"/>
    </location>
</feature>
<dbReference type="EMBL" id="JAPFFF010000027">
    <property type="protein sequence ID" value="KAK8848140.1"/>
    <property type="molecule type" value="Genomic_DNA"/>
</dbReference>
<accession>A0ABR2HIY5</accession>
<evidence type="ECO:0000313" key="2">
    <source>
        <dbReference type="EMBL" id="KAK8848140.1"/>
    </source>
</evidence>
<evidence type="ECO:0000256" key="1">
    <source>
        <dbReference type="SAM" id="Coils"/>
    </source>
</evidence>
<feature type="coiled-coil region" evidence="1">
    <location>
        <begin position="599"/>
        <end position="690"/>
    </location>
</feature>
<sequence>MSSDSTKNITDLCRKIRDVSSTIRQNSSTSRILDIPDVLDISSNILTSIVPIKLSIDDSERKLKNQREKIDEIITQKERDFIKKMDQKIDTVAAKVNQMQQSMQSKEEKLSSCLTATQKLHSAEIVKVENEHEARIQQLDDEFKARKQELMDQERVAFAGFEKSLASHLSKISYDWNQKIQEVDDQIASYQKDLHDLIHNKHQQSQIKNEMLMNEDRRMASEHERISIEFRTRKEEANQKIKALTDEYQSIQDTLRITSQDGETRLIELEKKMLSERKEIEDQRNQEMLDLKQKINSLASEASTKKLEIDGQRAAISVKVREIEKVYEQKFLTEENETKKTLEIELKKLEEYYSPKMTKLNISVQELDLKRAQKLEELRKEALIGAESGETEVNELRKRNEEEMAQFNELLKIEKENLNQTIQMKITDLEQFKQERQKLMSESLSKIDDEERSYNEQISNLLRQFGDQQKKLNDLQQLTLEQRDRRKADDLARIEQEHEKRMNQILLDVELQMRMDEEQKLNESLNSENEKHKSEVNSLMSMLFDIKGRMEALQSKMDDLYKMNNQRLQQIMEDGDQSLLEDLKKLKDIDSKSGKIKNIENIEELKSRILNETEEVRKRKYLVLQEVDELDKSIHDLHDGYEKKLQQIERTFKNTKIQIQKHQENVNLKKEKLTKIIDDQKEQINKLDELTFNKVEKTIKLQNSYEDDKEAFKKETEEIYKFSLDEAEKESPLFEAQIEEIRNSLTKQIEELKRLLNESKEKTEKTVKLLLLEREQNLKEAELELRLISDEKKKKMKENHMKKINLLNEEFEENLKKHTEKVEELNRNCEEQYNLNENNFNDSLDKLFEEKKNLEETLETLELQIEALTTKECPICAEKKGILRELLKKRDELNKKLTSMHKTAFESEKKMCTMFTENDQRKTTSALSSLLPKARIVMPKVSVNDSSKI</sequence>
<evidence type="ECO:0000313" key="3">
    <source>
        <dbReference type="Proteomes" id="UP001470230"/>
    </source>
</evidence>
<keyword evidence="3" id="KW-1185">Reference proteome</keyword>
<proteinExistence type="predicted"/>
<feature type="coiled-coil region" evidence="1">
    <location>
        <begin position="386"/>
        <end position="478"/>
    </location>
</feature>
<feature type="coiled-coil region" evidence="1">
    <location>
        <begin position="724"/>
        <end position="903"/>
    </location>
</feature>
<protein>
    <submittedName>
        <fullName evidence="2">Uncharacterized protein</fullName>
    </submittedName>
</protein>
<gene>
    <name evidence="2" type="ORF">M9Y10_019196</name>
</gene>
<dbReference type="Proteomes" id="UP001470230">
    <property type="component" value="Unassembled WGS sequence"/>
</dbReference>
<name>A0ABR2HIY5_9EUKA</name>